<dbReference type="VEuPathDB" id="VectorBase:ISCI017803"/>
<dbReference type="EnsemblMetazoa" id="ISCW017803-RA">
    <property type="protein sequence ID" value="ISCW017803-PA"/>
    <property type="gene ID" value="ISCW017803"/>
</dbReference>
<evidence type="ECO:0000313" key="3">
    <source>
        <dbReference type="EnsemblMetazoa" id="ISCW017803-PA"/>
    </source>
</evidence>
<feature type="compositionally biased region" description="Polar residues" evidence="1">
    <location>
        <begin position="124"/>
        <end position="138"/>
    </location>
</feature>
<dbReference type="EMBL" id="DS729014">
    <property type="protein sequence ID" value="EEC06894.1"/>
    <property type="molecule type" value="Genomic_DNA"/>
</dbReference>
<dbReference type="VEuPathDB" id="VectorBase:ISCW017803"/>
<organism>
    <name type="scientific">Ixodes scapularis</name>
    <name type="common">Black-legged tick</name>
    <name type="synonym">Deer tick</name>
    <dbReference type="NCBI Taxonomy" id="6945"/>
    <lineage>
        <taxon>Eukaryota</taxon>
        <taxon>Metazoa</taxon>
        <taxon>Ecdysozoa</taxon>
        <taxon>Arthropoda</taxon>
        <taxon>Chelicerata</taxon>
        <taxon>Arachnida</taxon>
        <taxon>Acari</taxon>
        <taxon>Parasitiformes</taxon>
        <taxon>Ixodida</taxon>
        <taxon>Ixodoidea</taxon>
        <taxon>Ixodidae</taxon>
        <taxon>Ixodinae</taxon>
        <taxon>Ixodes</taxon>
    </lineage>
</organism>
<accession>B7PJX2</accession>
<sequence length="162" mass="18518">MTREQRDNHVNEIKDVCMDVLVKGFDRMSLISREPCCGRCEPTEFEAAMMIRISCKECDGLPLSTARDRLFRKRTNESDELRCARRVPMFRRQGLSGIDGASERPKSDRPVLVFGCRRSVPTVVQDSTPKESGSSKNPRSCPLGKMKREARHLLWLVLSFLD</sequence>
<reference evidence="3" key="2">
    <citation type="submission" date="2020-05" db="UniProtKB">
        <authorList>
            <consortium name="EnsemblMetazoa"/>
        </authorList>
    </citation>
    <scope>IDENTIFICATION</scope>
    <source>
        <strain evidence="3">wikel</strain>
    </source>
</reference>
<feature type="region of interest" description="Disordered" evidence="1">
    <location>
        <begin position="124"/>
        <end position="143"/>
    </location>
</feature>
<dbReference type="PaxDb" id="6945-B7PJX2"/>
<dbReference type="EMBL" id="ABJB010609563">
    <property type="status" value="NOT_ANNOTATED_CDS"/>
    <property type="molecule type" value="Genomic_DNA"/>
</dbReference>
<evidence type="ECO:0000256" key="1">
    <source>
        <dbReference type="SAM" id="MobiDB-lite"/>
    </source>
</evidence>
<dbReference type="AlphaFoldDB" id="B7PJX2"/>
<keyword evidence="4" id="KW-1185">Reference proteome</keyword>
<name>B7PJX2_IXOSC</name>
<gene>
    <name evidence="2" type="ORF">IscW_ISCW017803</name>
</gene>
<dbReference type="InParanoid" id="B7PJX2"/>
<protein>
    <submittedName>
        <fullName evidence="2 3">Uncharacterized protein</fullName>
    </submittedName>
</protein>
<dbReference type="HOGENOM" id="CLU_1637278_0_0_1"/>
<evidence type="ECO:0000313" key="4">
    <source>
        <dbReference type="Proteomes" id="UP000001555"/>
    </source>
</evidence>
<reference evidence="2 4" key="1">
    <citation type="submission" date="2008-03" db="EMBL/GenBank/DDBJ databases">
        <title>Annotation of Ixodes scapularis.</title>
        <authorList>
            <consortium name="Ixodes scapularis Genome Project Consortium"/>
            <person name="Caler E."/>
            <person name="Hannick L.I."/>
            <person name="Bidwell S."/>
            <person name="Joardar V."/>
            <person name="Thiagarajan M."/>
            <person name="Amedeo P."/>
            <person name="Galinsky K.J."/>
            <person name="Schobel S."/>
            <person name="Inman J."/>
            <person name="Hostetler J."/>
            <person name="Miller J."/>
            <person name="Hammond M."/>
            <person name="Megy K."/>
            <person name="Lawson D."/>
            <person name="Kodira C."/>
            <person name="Sutton G."/>
            <person name="Meyer J."/>
            <person name="Hill C.A."/>
            <person name="Birren B."/>
            <person name="Nene V."/>
            <person name="Collins F."/>
            <person name="Alarcon-Chaidez F."/>
            <person name="Wikel S."/>
            <person name="Strausberg R."/>
        </authorList>
    </citation>
    <scope>NUCLEOTIDE SEQUENCE [LARGE SCALE GENOMIC DNA]</scope>
    <source>
        <strain evidence="4">Wikel</strain>
        <strain evidence="2">Wikel colony</strain>
    </source>
</reference>
<dbReference type="Proteomes" id="UP000001555">
    <property type="component" value="Unassembled WGS sequence"/>
</dbReference>
<evidence type="ECO:0000313" key="2">
    <source>
        <dbReference type="EMBL" id="EEC06894.1"/>
    </source>
</evidence>
<proteinExistence type="predicted"/>